<organism evidence="2 3">
    <name type="scientific">Apiospora saccharicola</name>
    <dbReference type="NCBI Taxonomy" id="335842"/>
    <lineage>
        <taxon>Eukaryota</taxon>
        <taxon>Fungi</taxon>
        <taxon>Dikarya</taxon>
        <taxon>Ascomycota</taxon>
        <taxon>Pezizomycotina</taxon>
        <taxon>Sordariomycetes</taxon>
        <taxon>Xylariomycetidae</taxon>
        <taxon>Amphisphaeriales</taxon>
        <taxon>Apiosporaceae</taxon>
        <taxon>Apiospora</taxon>
    </lineage>
</organism>
<evidence type="ECO:0000256" key="1">
    <source>
        <dbReference type="SAM" id="MobiDB-lite"/>
    </source>
</evidence>
<evidence type="ECO:0000313" key="2">
    <source>
        <dbReference type="EMBL" id="KAK8063634.1"/>
    </source>
</evidence>
<accession>A0ABR1V0N2</accession>
<dbReference type="EMBL" id="JAQQWM010000005">
    <property type="protein sequence ID" value="KAK8063634.1"/>
    <property type="molecule type" value="Genomic_DNA"/>
</dbReference>
<keyword evidence="3" id="KW-1185">Reference proteome</keyword>
<sequence length="151" mass="15740">MPGDKRFPGTISARAACNIGQTLDEDNDCAAVTIGPVDVAAAVVVAGVHEGHPHVKCTTTVGVQSSVTVSEGYGFWVGSPGRQVLVGCGQTYRRCFLFLQTIPKKGRAVVVTVSAAMLVHDDDSDEEAEEEDEVVGRASWKVGTSPVPGVG</sequence>
<reference evidence="2 3" key="1">
    <citation type="submission" date="2023-01" db="EMBL/GenBank/DDBJ databases">
        <title>Analysis of 21 Apiospora genomes using comparative genomics revels a genus with tremendous synthesis potential of carbohydrate active enzymes and secondary metabolites.</title>
        <authorList>
            <person name="Sorensen T."/>
        </authorList>
    </citation>
    <scope>NUCLEOTIDE SEQUENCE [LARGE SCALE GENOMIC DNA]</scope>
    <source>
        <strain evidence="2 3">CBS 83171</strain>
    </source>
</reference>
<protein>
    <submittedName>
        <fullName evidence="2">Uncharacterized protein</fullName>
    </submittedName>
</protein>
<proteinExistence type="predicted"/>
<feature type="compositionally biased region" description="Acidic residues" evidence="1">
    <location>
        <begin position="122"/>
        <end position="133"/>
    </location>
</feature>
<name>A0ABR1V0N2_9PEZI</name>
<dbReference type="Proteomes" id="UP001446871">
    <property type="component" value="Unassembled WGS sequence"/>
</dbReference>
<gene>
    <name evidence="2" type="ORF">PG996_008286</name>
</gene>
<feature type="region of interest" description="Disordered" evidence="1">
    <location>
        <begin position="122"/>
        <end position="151"/>
    </location>
</feature>
<evidence type="ECO:0000313" key="3">
    <source>
        <dbReference type="Proteomes" id="UP001446871"/>
    </source>
</evidence>
<comment type="caution">
    <text evidence="2">The sequence shown here is derived from an EMBL/GenBank/DDBJ whole genome shotgun (WGS) entry which is preliminary data.</text>
</comment>